<dbReference type="InterPro" id="IPR037401">
    <property type="entry name" value="SnoaL-like"/>
</dbReference>
<feature type="domain" description="SnoaL-like" evidence="1">
    <location>
        <begin position="12"/>
        <end position="136"/>
    </location>
</feature>
<dbReference type="AlphaFoldDB" id="F5XT55"/>
<organism evidence="2 3">
    <name type="scientific">Microlunatus phosphovorus (strain ATCC 700054 / DSM 10555 / JCM 9379 / NBRC 101784 / NCIMB 13414 / VKM Ac-1990 / NM-1)</name>
    <dbReference type="NCBI Taxonomy" id="1032480"/>
    <lineage>
        <taxon>Bacteria</taxon>
        <taxon>Bacillati</taxon>
        <taxon>Actinomycetota</taxon>
        <taxon>Actinomycetes</taxon>
        <taxon>Propionibacteriales</taxon>
        <taxon>Propionibacteriaceae</taxon>
        <taxon>Microlunatus</taxon>
    </lineage>
</organism>
<evidence type="ECO:0000259" key="1">
    <source>
        <dbReference type="Pfam" id="PF13577"/>
    </source>
</evidence>
<evidence type="ECO:0000313" key="2">
    <source>
        <dbReference type="EMBL" id="BAK34927.1"/>
    </source>
</evidence>
<dbReference type="HOGENOM" id="CLU_106738_7_2_11"/>
<dbReference type="Proteomes" id="UP000007947">
    <property type="component" value="Chromosome"/>
</dbReference>
<proteinExistence type="predicted"/>
<dbReference type="Gene3D" id="3.10.450.50">
    <property type="match status" value="1"/>
</dbReference>
<accession>F5XT55</accession>
<dbReference type="Pfam" id="PF13577">
    <property type="entry name" value="SnoaL_4"/>
    <property type="match status" value="1"/>
</dbReference>
<dbReference type="KEGG" id="mph:MLP_19130"/>
<keyword evidence="3" id="KW-1185">Reference proteome</keyword>
<sequence>MTDVRSAPSLTRLRDEQDIRDLGYRFADACNRDDGAAFRELWTDDGVWVIDEQMNLHIEGVDAIAGTRASLRSTWSFFVQMPHAPVVAVDSDRATSSWTVSEHAIDETGGRAYFNYARYDDVLTRTTDGWRYVSRHYRYYHLEQTGPSSDGAAPTRPGPGIH</sequence>
<gene>
    <name evidence="2" type="ordered locus">MLP_19130</name>
</gene>
<dbReference type="STRING" id="1032480.MLP_19130"/>
<dbReference type="InterPro" id="IPR032710">
    <property type="entry name" value="NTF2-like_dom_sf"/>
</dbReference>
<dbReference type="OrthoDB" id="4941530at2"/>
<dbReference type="RefSeq" id="WP_013862801.1">
    <property type="nucleotide sequence ID" value="NC_015635.1"/>
</dbReference>
<dbReference type="eggNOG" id="COG4319">
    <property type="taxonomic scope" value="Bacteria"/>
</dbReference>
<evidence type="ECO:0000313" key="3">
    <source>
        <dbReference type="Proteomes" id="UP000007947"/>
    </source>
</evidence>
<dbReference type="SUPFAM" id="SSF54427">
    <property type="entry name" value="NTF2-like"/>
    <property type="match status" value="1"/>
</dbReference>
<name>F5XT55_MICPN</name>
<dbReference type="EMBL" id="AP012204">
    <property type="protein sequence ID" value="BAK34927.1"/>
    <property type="molecule type" value="Genomic_DNA"/>
</dbReference>
<protein>
    <recommendedName>
        <fullName evidence="1">SnoaL-like domain-containing protein</fullName>
    </recommendedName>
</protein>
<reference evidence="2 3" key="1">
    <citation type="submission" date="2011-05" db="EMBL/GenBank/DDBJ databases">
        <title>Whole genome sequence of Microlunatus phosphovorus NM-1.</title>
        <authorList>
            <person name="Hosoyama A."/>
            <person name="Sasaki K."/>
            <person name="Harada T."/>
            <person name="Igarashi R."/>
            <person name="Kawakoshi A."/>
            <person name="Sasagawa M."/>
            <person name="Fukada J."/>
            <person name="Nakamura S."/>
            <person name="Katano Y."/>
            <person name="Hanada S."/>
            <person name="Kamagata Y."/>
            <person name="Nakamura N."/>
            <person name="Yamazaki S."/>
            <person name="Fujita N."/>
        </authorList>
    </citation>
    <scope>NUCLEOTIDE SEQUENCE [LARGE SCALE GENOMIC DNA]</scope>
    <source>
        <strain evidence="3">ATCC 700054 / DSM 10555 / JCM 9379 / NBRC 101784 / NCIMB 13414 / VKM Ac-1990 / NM-1</strain>
    </source>
</reference>